<gene>
    <name evidence="1" type="ORF">C493_10743</name>
</gene>
<dbReference type="PATRIC" id="fig|1227499.3.peg.2182"/>
<sequence length="104" mass="11369">MPAGTDYTIWNDGDEPVRTEIELSPALEIHRLFETLFGLARQGKTNGWGLPGPLQLAVLADAYREEFALAALPVGLQRGLAAATAPVGRLAGYRARYDRFAVER</sequence>
<name>L9X2K7_9EURY</name>
<dbReference type="AlphaFoldDB" id="L9X2K7"/>
<evidence type="ECO:0000313" key="1">
    <source>
        <dbReference type="EMBL" id="ELY55950.1"/>
    </source>
</evidence>
<dbReference type="eggNOG" id="arCOG02994">
    <property type="taxonomic scope" value="Archaea"/>
</dbReference>
<dbReference type="STRING" id="1227499.C493_10743"/>
<comment type="caution">
    <text evidence="1">The sequence shown here is derived from an EMBL/GenBank/DDBJ whole genome shotgun (WGS) entry which is preliminary data.</text>
</comment>
<reference evidence="1 2" key="1">
    <citation type="journal article" date="2014" name="PLoS Genet.">
        <title>Phylogenetically driven sequencing of extremely halophilic archaea reveals strategies for static and dynamic osmo-response.</title>
        <authorList>
            <person name="Becker E.A."/>
            <person name="Seitzer P.M."/>
            <person name="Tritt A."/>
            <person name="Larsen D."/>
            <person name="Krusor M."/>
            <person name="Yao A.I."/>
            <person name="Wu D."/>
            <person name="Madern D."/>
            <person name="Eisen J.A."/>
            <person name="Darling A.E."/>
            <person name="Facciotti M.T."/>
        </authorList>
    </citation>
    <scope>NUCLEOTIDE SEQUENCE [LARGE SCALE GENOMIC DNA]</scope>
    <source>
        <strain evidence="1 2">JCM 12255</strain>
    </source>
</reference>
<evidence type="ECO:0000313" key="2">
    <source>
        <dbReference type="Proteomes" id="UP000011602"/>
    </source>
</evidence>
<dbReference type="Proteomes" id="UP000011602">
    <property type="component" value="Unassembled WGS sequence"/>
</dbReference>
<proteinExistence type="predicted"/>
<keyword evidence="2" id="KW-1185">Reference proteome</keyword>
<protein>
    <submittedName>
        <fullName evidence="1">Cupin</fullName>
    </submittedName>
</protein>
<dbReference type="EMBL" id="AOHZ01000047">
    <property type="protein sequence ID" value="ELY55950.1"/>
    <property type="molecule type" value="Genomic_DNA"/>
</dbReference>
<accession>L9X2K7</accession>
<organism evidence="1 2">
    <name type="scientific">Natronolimnohabitans innermongolicus JCM 12255</name>
    <dbReference type="NCBI Taxonomy" id="1227499"/>
    <lineage>
        <taxon>Archaea</taxon>
        <taxon>Methanobacteriati</taxon>
        <taxon>Methanobacteriota</taxon>
        <taxon>Stenosarchaea group</taxon>
        <taxon>Halobacteria</taxon>
        <taxon>Halobacteriales</taxon>
        <taxon>Natrialbaceae</taxon>
        <taxon>Natronolimnohabitans</taxon>
    </lineage>
</organism>